<comment type="caution">
    <text evidence="1">The sequence shown here is derived from an EMBL/GenBank/DDBJ whole genome shotgun (WGS) entry which is preliminary data.</text>
</comment>
<dbReference type="SUPFAM" id="SSF53187">
    <property type="entry name" value="Zn-dependent exopeptidases"/>
    <property type="match status" value="1"/>
</dbReference>
<keyword evidence="2" id="KW-1185">Reference proteome</keyword>
<reference evidence="1 2" key="1">
    <citation type="submission" date="2020-04" db="EMBL/GenBank/DDBJ databases">
        <title>MicrobeNet Type strains.</title>
        <authorList>
            <person name="Nicholson A.C."/>
        </authorList>
    </citation>
    <scope>NUCLEOTIDE SEQUENCE [LARGE SCALE GENOMIC DNA]</scope>
    <source>
        <strain evidence="1 2">DSM 44960</strain>
    </source>
</reference>
<evidence type="ECO:0000313" key="1">
    <source>
        <dbReference type="EMBL" id="NKX85976.1"/>
    </source>
</evidence>
<sequence length="390" mass="41288">MTSPQRSWADGTRLYEFVEKYASMGEHRVGTDVDHDTNALFADELTRLGAGIEYQRFAFDRYVADTQVTIGGAPVESDALYYQSVGTLETDSPYTAAVHATDGDRTSHDLDAAITAADNAGSPAAVIATLNPLGQLVMPNRYPTVVGRMPVVLVPGRVADDLASKPVHLRFSAETIAGSSTNVIATFAADNADAEPLLLATPLSGWFGCAAERATGIAVAFALAERFAGRHPVVVVGAPGHEILHHIGLQHYLRTFDIDPALIVHLGANVALGVRKTPDAPLELAPSVTDPHHIPAVGRSLFVRMDESRYGPVEKALATAGLAPILNPPKWFGEGELWADASPAPLMSFVGITPAFHTPADTPDNTTSPEALATVARAVGTAVENYLDQS</sequence>
<evidence type="ECO:0000313" key="2">
    <source>
        <dbReference type="Proteomes" id="UP000572007"/>
    </source>
</evidence>
<dbReference type="EMBL" id="JAAXOM010000001">
    <property type="protein sequence ID" value="NKX85976.1"/>
    <property type="molecule type" value="Genomic_DNA"/>
</dbReference>
<dbReference type="AlphaFoldDB" id="A0A846VZL0"/>
<proteinExistence type="predicted"/>
<organism evidence="1 2">
    <name type="scientific">Nocardia coubleae</name>
    <dbReference type="NCBI Taxonomy" id="356147"/>
    <lineage>
        <taxon>Bacteria</taxon>
        <taxon>Bacillati</taxon>
        <taxon>Actinomycetota</taxon>
        <taxon>Actinomycetes</taxon>
        <taxon>Mycobacteriales</taxon>
        <taxon>Nocardiaceae</taxon>
        <taxon>Nocardia</taxon>
    </lineage>
</organism>
<dbReference type="RefSeq" id="WP_067635320.1">
    <property type="nucleotide sequence ID" value="NZ_JAAXOM010000001.1"/>
</dbReference>
<gene>
    <name evidence="1" type="ORF">HGA10_01435</name>
</gene>
<protein>
    <submittedName>
        <fullName evidence="1">Uncharacterized protein</fullName>
    </submittedName>
</protein>
<name>A0A846VZL0_9NOCA</name>
<dbReference type="Proteomes" id="UP000572007">
    <property type="component" value="Unassembled WGS sequence"/>
</dbReference>
<dbReference type="Gene3D" id="3.40.630.10">
    <property type="entry name" value="Zn peptidases"/>
    <property type="match status" value="1"/>
</dbReference>
<accession>A0A846VZL0</accession>